<reference evidence="1" key="1">
    <citation type="submission" date="2024-12" db="EMBL/GenBank/DDBJ databases">
        <title>Comparative genomics and development of molecular markers within Purpureocillium lilacinum and among Purpureocillium species.</title>
        <authorList>
            <person name="Yeh Z.-Y."/>
            <person name="Ni N.-T."/>
            <person name="Lo P.-H."/>
            <person name="Mushyakhwo K."/>
            <person name="Lin C.-F."/>
            <person name="Nai Y.-S."/>
        </authorList>
    </citation>
    <scope>NUCLEOTIDE SEQUENCE</scope>
    <source>
        <strain evidence="1">NCHU-NPUST-175</strain>
    </source>
</reference>
<accession>A0ACC4E5G3</accession>
<evidence type="ECO:0000313" key="1">
    <source>
        <dbReference type="EMBL" id="KAL3963880.1"/>
    </source>
</evidence>
<gene>
    <name evidence="1" type="ORF">ACCO45_000884</name>
</gene>
<organism evidence="1 2">
    <name type="scientific">Purpureocillium lilacinum</name>
    <name type="common">Paecilomyces lilacinus</name>
    <dbReference type="NCBI Taxonomy" id="33203"/>
    <lineage>
        <taxon>Eukaryota</taxon>
        <taxon>Fungi</taxon>
        <taxon>Dikarya</taxon>
        <taxon>Ascomycota</taxon>
        <taxon>Pezizomycotina</taxon>
        <taxon>Sordariomycetes</taxon>
        <taxon>Hypocreomycetidae</taxon>
        <taxon>Hypocreales</taxon>
        <taxon>Ophiocordycipitaceae</taxon>
        <taxon>Purpureocillium</taxon>
    </lineage>
</organism>
<protein>
    <submittedName>
        <fullName evidence="1">Uncharacterized protein</fullName>
    </submittedName>
</protein>
<evidence type="ECO:0000313" key="2">
    <source>
        <dbReference type="Proteomes" id="UP001638806"/>
    </source>
</evidence>
<comment type="caution">
    <text evidence="1">The sequence shown here is derived from an EMBL/GenBank/DDBJ whole genome shotgun (WGS) entry which is preliminary data.</text>
</comment>
<dbReference type="Proteomes" id="UP001638806">
    <property type="component" value="Unassembled WGS sequence"/>
</dbReference>
<sequence length="287" mass="30470">MPDHRLPSACKSTKDAESLAVWGSMCIPQGCSPCGRVPLVCASIGQSSLMVVLEPHDQPEDRARGSQQPTASRQVAHLSRMRESRGNVVLPQPASKQGWLAGRTVDTAPETGGHGNRAGVVACSEVVRAQQRGSIWPTPLEMSAATATVAALRLPCCQPPARRAAPASGESGIGKYYPAHSYALRSASHEKHLHSRARPIRSNQQCLRCALLAMVTPPLSVRHPCRSAVDVDTSNTPRSMTLLPSTIGLVAAKHPETDGCRDAGNFGHLNTGRGKSLDMLLDADMGV</sequence>
<keyword evidence="2" id="KW-1185">Reference proteome</keyword>
<dbReference type="EMBL" id="JBGNUJ010000002">
    <property type="protein sequence ID" value="KAL3963880.1"/>
    <property type="molecule type" value="Genomic_DNA"/>
</dbReference>
<name>A0ACC4E5G3_PURLI</name>
<proteinExistence type="predicted"/>